<comment type="caution">
    <text evidence="3">The sequence shown here is derived from an EMBL/GenBank/DDBJ whole genome shotgun (WGS) entry which is preliminary data.</text>
</comment>
<dbReference type="RefSeq" id="WP_200311125.1">
    <property type="nucleotide sequence ID" value="NZ_JAENIM010000039.1"/>
</dbReference>
<dbReference type="Pfam" id="PF07589">
    <property type="entry name" value="PEP-CTERM"/>
    <property type="match status" value="1"/>
</dbReference>
<dbReference type="EMBL" id="JAENIM010000039">
    <property type="protein sequence ID" value="MBK1791111.1"/>
    <property type="molecule type" value="Genomic_DNA"/>
</dbReference>
<protein>
    <submittedName>
        <fullName evidence="3">PEP-CTERM sorting domain-containing protein</fullName>
    </submittedName>
</protein>
<dbReference type="AlphaFoldDB" id="A0A8J7SJH0"/>
<accession>A0A8J7SJH0</accession>
<keyword evidence="1" id="KW-0732">Signal</keyword>
<dbReference type="Proteomes" id="UP000624703">
    <property type="component" value="Unassembled WGS sequence"/>
</dbReference>
<evidence type="ECO:0000259" key="2">
    <source>
        <dbReference type="Pfam" id="PF07589"/>
    </source>
</evidence>
<keyword evidence="4" id="KW-1185">Reference proteome</keyword>
<feature type="chain" id="PRO_5035199295" evidence="1">
    <location>
        <begin position="20"/>
        <end position="259"/>
    </location>
</feature>
<feature type="signal peptide" evidence="1">
    <location>
        <begin position="1"/>
        <end position="19"/>
    </location>
</feature>
<feature type="domain" description="Ice-binding protein C-terminal" evidence="2">
    <location>
        <begin position="235"/>
        <end position="257"/>
    </location>
</feature>
<reference evidence="3" key="1">
    <citation type="submission" date="2021-01" db="EMBL/GenBank/DDBJ databases">
        <title>Modified the classification status of verrucomicrobia.</title>
        <authorList>
            <person name="Feng X."/>
        </authorList>
    </citation>
    <scope>NUCLEOTIDE SEQUENCE</scope>
    <source>
        <strain evidence="3">_KCTC 22039</strain>
    </source>
</reference>
<gene>
    <name evidence="3" type="ORF">JIN82_08100</name>
</gene>
<organism evidence="3 4">
    <name type="scientific">Persicirhabdus sediminis</name>
    <dbReference type="NCBI Taxonomy" id="454144"/>
    <lineage>
        <taxon>Bacteria</taxon>
        <taxon>Pseudomonadati</taxon>
        <taxon>Verrucomicrobiota</taxon>
        <taxon>Verrucomicrobiia</taxon>
        <taxon>Verrucomicrobiales</taxon>
        <taxon>Verrucomicrobiaceae</taxon>
        <taxon>Persicirhabdus</taxon>
    </lineage>
</organism>
<name>A0A8J7SJH0_9BACT</name>
<evidence type="ECO:0000313" key="4">
    <source>
        <dbReference type="Proteomes" id="UP000624703"/>
    </source>
</evidence>
<proteinExistence type="predicted"/>
<evidence type="ECO:0000313" key="3">
    <source>
        <dbReference type="EMBL" id="MBK1791111.1"/>
    </source>
</evidence>
<evidence type="ECO:0000256" key="1">
    <source>
        <dbReference type="SAM" id="SignalP"/>
    </source>
</evidence>
<dbReference type="NCBIfam" id="TIGR02595">
    <property type="entry name" value="PEP_CTERM"/>
    <property type="match status" value="1"/>
</dbReference>
<sequence>MKPILLSMVFITSITASKAAVIYTQGFEGHALTPISTFGWSATSQISSSNIVTDESSGAFANGTNGNSPTPVSVATAKGIGYVFFAPKAAANTATDYNANGVVLFSVSNPVNTALSDMNNITVNTKFDSANSAGFRYAIQMAGQWYVSDATTFSSNESDYTDHTLTLSDWTDGSNWYALDVNLGDDPDGKLDVAPTAVGGTLSGQVTGFGLLGTTDSTGDHIRLSNFSVDAATVAAPEPSTSALFALGGLALVLRRKVK</sequence>
<dbReference type="InterPro" id="IPR013424">
    <property type="entry name" value="Ice-binding_C"/>
</dbReference>